<gene>
    <name evidence="1" type="ORF">RIF29_40910</name>
</gene>
<organism evidence="1 2">
    <name type="scientific">Crotalaria pallida</name>
    <name type="common">Smooth rattlebox</name>
    <name type="synonym">Crotalaria striata</name>
    <dbReference type="NCBI Taxonomy" id="3830"/>
    <lineage>
        <taxon>Eukaryota</taxon>
        <taxon>Viridiplantae</taxon>
        <taxon>Streptophyta</taxon>
        <taxon>Embryophyta</taxon>
        <taxon>Tracheophyta</taxon>
        <taxon>Spermatophyta</taxon>
        <taxon>Magnoliopsida</taxon>
        <taxon>eudicotyledons</taxon>
        <taxon>Gunneridae</taxon>
        <taxon>Pentapetalae</taxon>
        <taxon>rosids</taxon>
        <taxon>fabids</taxon>
        <taxon>Fabales</taxon>
        <taxon>Fabaceae</taxon>
        <taxon>Papilionoideae</taxon>
        <taxon>50 kb inversion clade</taxon>
        <taxon>genistoids sensu lato</taxon>
        <taxon>core genistoids</taxon>
        <taxon>Crotalarieae</taxon>
        <taxon>Crotalaria</taxon>
    </lineage>
</organism>
<proteinExistence type="predicted"/>
<dbReference type="EMBL" id="JAYWIO010000008">
    <property type="protein sequence ID" value="KAK7246052.1"/>
    <property type="molecule type" value="Genomic_DNA"/>
</dbReference>
<evidence type="ECO:0000313" key="2">
    <source>
        <dbReference type="Proteomes" id="UP001372338"/>
    </source>
</evidence>
<evidence type="ECO:0000313" key="1">
    <source>
        <dbReference type="EMBL" id="KAK7246052.1"/>
    </source>
</evidence>
<keyword evidence="2" id="KW-1185">Reference proteome</keyword>
<comment type="caution">
    <text evidence="1">The sequence shown here is derived from an EMBL/GenBank/DDBJ whole genome shotgun (WGS) entry which is preliminary data.</text>
</comment>
<reference evidence="1 2" key="1">
    <citation type="submission" date="2024-01" db="EMBL/GenBank/DDBJ databases">
        <title>The genomes of 5 underutilized Papilionoideae crops provide insights into root nodulation and disease resistanc.</title>
        <authorList>
            <person name="Yuan L."/>
        </authorList>
    </citation>
    <scope>NUCLEOTIDE SEQUENCE [LARGE SCALE GENOMIC DNA]</scope>
    <source>
        <strain evidence="1">ZHUSHIDOU_FW_LH</strain>
        <tissue evidence="1">Leaf</tissue>
    </source>
</reference>
<dbReference type="Proteomes" id="UP001372338">
    <property type="component" value="Unassembled WGS sequence"/>
</dbReference>
<name>A0AAN9EA98_CROPI</name>
<dbReference type="AlphaFoldDB" id="A0AAN9EA98"/>
<protein>
    <submittedName>
        <fullName evidence="1">Uncharacterized protein</fullName>
    </submittedName>
</protein>
<accession>A0AAN9EA98</accession>
<sequence length="78" mass="8949">MLEPFSRALVYQKVHCVCVSDEGKNTATIIVTFKSNTHQQLQQRLCPLQTSFFVFFLSLFSSASFAASEKERITNKHY</sequence>